<evidence type="ECO:0000313" key="4">
    <source>
        <dbReference type="Proteomes" id="UP000618931"/>
    </source>
</evidence>
<evidence type="ECO:0000259" key="2">
    <source>
        <dbReference type="Pfam" id="PF13476"/>
    </source>
</evidence>
<dbReference type="InterPro" id="IPR051396">
    <property type="entry name" value="Bact_Antivir_Def_Nuclease"/>
</dbReference>
<comment type="caution">
    <text evidence="3">The sequence shown here is derived from an EMBL/GenBank/DDBJ whole genome shotgun (WGS) entry which is preliminary data.</text>
</comment>
<dbReference type="Pfam" id="PF13304">
    <property type="entry name" value="AAA_21"/>
    <property type="match status" value="1"/>
</dbReference>
<dbReference type="RefSeq" id="WP_196294412.1">
    <property type="nucleotide sequence ID" value="NZ_JADQDM010000010.1"/>
</dbReference>
<feature type="domain" description="ATPase AAA-type core" evidence="1">
    <location>
        <begin position="279"/>
        <end position="361"/>
    </location>
</feature>
<dbReference type="EMBL" id="JADQDM010000010">
    <property type="protein sequence ID" value="MBF9222966.1"/>
    <property type="molecule type" value="Genomic_DNA"/>
</dbReference>
<dbReference type="Proteomes" id="UP000618931">
    <property type="component" value="Unassembled WGS sequence"/>
</dbReference>
<dbReference type="PANTHER" id="PTHR43581:SF2">
    <property type="entry name" value="EXCINUCLEASE ATPASE SUBUNIT"/>
    <property type="match status" value="1"/>
</dbReference>
<feature type="domain" description="Rad50/SbcC-type AAA" evidence="2">
    <location>
        <begin position="5"/>
        <end position="154"/>
    </location>
</feature>
<dbReference type="InterPro" id="IPR003959">
    <property type="entry name" value="ATPase_AAA_core"/>
</dbReference>
<proteinExistence type="predicted"/>
<dbReference type="InterPro" id="IPR027417">
    <property type="entry name" value="P-loop_NTPase"/>
</dbReference>
<keyword evidence="4" id="KW-1185">Reference proteome</keyword>
<evidence type="ECO:0000259" key="1">
    <source>
        <dbReference type="Pfam" id="PF13304"/>
    </source>
</evidence>
<dbReference type="PANTHER" id="PTHR43581">
    <property type="entry name" value="ATP/GTP PHOSPHATASE"/>
    <property type="match status" value="1"/>
</dbReference>
<dbReference type="InterPro" id="IPR038729">
    <property type="entry name" value="Rad50/SbcC_AAA"/>
</dbReference>
<reference evidence="3 4" key="1">
    <citation type="submission" date="2020-11" db="EMBL/GenBank/DDBJ databases">
        <authorList>
            <person name="Kim M.K."/>
        </authorList>
    </citation>
    <scope>NUCLEOTIDE SEQUENCE [LARGE SCALE GENOMIC DNA]</scope>
    <source>
        <strain evidence="3 4">BT662</strain>
    </source>
</reference>
<dbReference type="Gene3D" id="3.40.50.300">
    <property type="entry name" value="P-loop containing nucleotide triphosphate hydrolases"/>
    <property type="match status" value="2"/>
</dbReference>
<gene>
    <name evidence="3" type="ORF">I2H31_17810</name>
</gene>
<sequence>MKIERLELHNFRFFAKGTFSFPAPFTVLIGENGRGKSALLHGLRIAAGAWLLGFKETERLHIEPEDIRRVETDTRFVPQFPAVVRATGIVENQLVTWARQRNDFKGGLGRTGWAEAKSLIDLARHSDEQTNAARQEIALPVLVYFSTARLWVGAKKAVALKTKGSKIQDGYAQALTPDHKRSGPASRTVALGWMKKMYLKMLEEQAASFQTLNYEGPASLSELEKMKQLFGHSAAAVLLGAVFQAITTCVPDWTYLSWDLENDDLSGLYRRPDAEPERVPLYYLSDGLRTMAGMVAEIAYRCAILNGHLGAAAIRESRGVVLIDELDMHLHPNWQRHVVRDLKLAFPNLQFVVTTHSPFIVQSLDSLELINLDHPSDVQPKDLRLEEVATEVMNVDSALSIENEQAEQQALGYLQRLHAADQATSVELATLEEAVANPGLRAILRMERLLKEAKS</sequence>
<protein>
    <submittedName>
        <fullName evidence="3">AAA family ATPase</fullName>
    </submittedName>
</protein>
<organism evidence="3 4">
    <name type="scientific">Hymenobacter ruricola</name>
    <dbReference type="NCBI Taxonomy" id="2791023"/>
    <lineage>
        <taxon>Bacteria</taxon>
        <taxon>Pseudomonadati</taxon>
        <taxon>Bacteroidota</taxon>
        <taxon>Cytophagia</taxon>
        <taxon>Cytophagales</taxon>
        <taxon>Hymenobacteraceae</taxon>
        <taxon>Hymenobacter</taxon>
    </lineage>
</organism>
<evidence type="ECO:0000313" key="3">
    <source>
        <dbReference type="EMBL" id="MBF9222966.1"/>
    </source>
</evidence>
<accession>A0ABS0I868</accession>
<name>A0ABS0I868_9BACT</name>
<dbReference type="SUPFAM" id="SSF52540">
    <property type="entry name" value="P-loop containing nucleoside triphosphate hydrolases"/>
    <property type="match status" value="1"/>
</dbReference>
<dbReference type="Pfam" id="PF13476">
    <property type="entry name" value="AAA_23"/>
    <property type="match status" value="1"/>
</dbReference>